<organism evidence="1 2">
    <name type="scientific">Rotaria socialis</name>
    <dbReference type="NCBI Taxonomy" id="392032"/>
    <lineage>
        <taxon>Eukaryota</taxon>
        <taxon>Metazoa</taxon>
        <taxon>Spiralia</taxon>
        <taxon>Gnathifera</taxon>
        <taxon>Rotifera</taxon>
        <taxon>Eurotatoria</taxon>
        <taxon>Bdelloidea</taxon>
        <taxon>Philodinida</taxon>
        <taxon>Philodinidae</taxon>
        <taxon>Rotaria</taxon>
    </lineage>
</organism>
<evidence type="ECO:0000313" key="1">
    <source>
        <dbReference type="EMBL" id="CAF4803606.1"/>
    </source>
</evidence>
<evidence type="ECO:0000313" key="2">
    <source>
        <dbReference type="Proteomes" id="UP000663873"/>
    </source>
</evidence>
<sequence length="124" mass="12487">GAIRAPSGVVYAAAPGLGNGLNGQVIYGGISLDALRGYQAAAATNPMAFATHAGQNIQQSALYAAQLQAMVQQQQAAQLAAAAQQQQQQQQQSLLNGIPAGYTLVRTAGGGYALLGQSSSTNTA</sequence>
<dbReference type="Proteomes" id="UP000663873">
    <property type="component" value="Unassembled WGS sequence"/>
</dbReference>
<accession>A0A821PF44</accession>
<protein>
    <submittedName>
        <fullName evidence="1">Uncharacterized protein</fullName>
    </submittedName>
</protein>
<comment type="caution">
    <text evidence="1">The sequence shown here is derived from an EMBL/GenBank/DDBJ whole genome shotgun (WGS) entry which is preliminary data.</text>
</comment>
<reference evidence="1" key="1">
    <citation type="submission" date="2021-02" db="EMBL/GenBank/DDBJ databases">
        <authorList>
            <person name="Nowell W R."/>
        </authorList>
    </citation>
    <scope>NUCLEOTIDE SEQUENCE</scope>
</reference>
<feature type="non-terminal residue" evidence="1">
    <location>
        <position position="124"/>
    </location>
</feature>
<proteinExistence type="predicted"/>
<gene>
    <name evidence="1" type="ORF">UJA718_LOCUS41396</name>
</gene>
<feature type="non-terminal residue" evidence="1">
    <location>
        <position position="1"/>
    </location>
</feature>
<keyword evidence="2" id="KW-1185">Reference proteome</keyword>
<dbReference type="EMBL" id="CAJOBP010048964">
    <property type="protein sequence ID" value="CAF4803606.1"/>
    <property type="molecule type" value="Genomic_DNA"/>
</dbReference>
<dbReference type="AlphaFoldDB" id="A0A821PF44"/>
<name>A0A821PF44_9BILA</name>